<name>A0A3P8W8P7_CYNSE</name>
<dbReference type="InParanoid" id="A0A3P8W8P7"/>
<organism evidence="1 2">
    <name type="scientific">Cynoglossus semilaevis</name>
    <name type="common">Tongue sole</name>
    <dbReference type="NCBI Taxonomy" id="244447"/>
    <lineage>
        <taxon>Eukaryota</taxon>
        <taxon>Metazoa</taxon>
        <taxon>Chordata</taxon>
        <taxon>Craniata</taxon>
        <taxon>Vertebrata</taxon>
        <taxon>Euteleostomi</taxon>
        <taxon>Actinopterygii</taxon>
        <taxon>Neopterygii</taxon>
        <taxon>Teleostei</taxon>
        <taxon>Neoteleostei</taxon>
        <taxon>Acanthomorphata</taxon>
        <taxon>Carangaria</taxon>
        <taxon>Pleuronectiformes</taxon>
        <taxon>Pleuronectoidei</taxon>
        <taxon>Cynoglossidae</taxon>
        <taxon>Cynoglossinae</taxon>
        <taxon>Cynoglossus</taxon>
    </lineage>
</organism>
<protein>
    <submittedName>
        <fullName evidence="1">Uncharacterized protein</fullName>
    </submittedName>
</protein>
<dbReference type="AlphaFoldDB" id="A0A3P8W8P7"/>
<dbReference type="GeneTree" id="ENSGT01050000245018"/>
<keyword evidence="2" id="KW-1185">Reference proteome</keyword>
<accession>A0A3P8W8P7</accession>
<reference evidence="1 2" key="1">
    <citation type="journal article" date="2014" name="Nat. Genet.">
        <title>Whole-genome sequence of a flatfish provides insights into ZW sex chromosome evolution and adaptation to a benthic lifestyle.</title>
        <authorList>
            <person name="Chen S."/>
            <person name="Zhang G."/>
            <person name="Shao C."/>
            <person name="Huang Q."/>
            <person name="Liu G."/>
            <person name="Zhang P."/>
            <person name="Song W."/>
            <person name="An N."/>
            <person name="Chalopin D."/>
            <person name="Volff J.N."/>
            <person name="Hong Y."/>
            <person name="Li Q."/>
            <person name="Sha Z."/>
            <person name="Zhou H."/>
            <person name="Xie M."/>
            <person name="Yu Q."/>
            <person name="Liu Y."/>
            <person name="Xiang H."/>
            <person name="Wang N."/>
            <person name="Wu K."/>
            <person name="Yang C."/>
            <person name="Zhou Q."/>
            <person name="Liao X."/>
            <person name="Yang L."/>
            <person name="Hu Q."/>
            <person name="Zhang J."/>
            <person name="Meng L."/>
            <person name="Jin L."/>
            <person name="Tian Y."/>
            <person name="Lian J."/>
            <person name="Yang J."/>
            <person name="Miao G."/>
            <person name="Liu S."/>
            <person name="Liang Z."/>
            <person name="Yan F."/>
            <person name="Li Y."/>
            <person name="Sun B."/>
            <person name="Zhang H."/>
            <person name="Zhang J."/>
            <person name="Zhu Y."/>
            <person name="Du M."/>
            <person name="Zhao Y."/>
            <person name="Schartl M."/>
            <person name="Tang Q."/>
            <person name="Wang J."/>
        </authorList>
    </citation>
    <scope>NUCLEOTIDE SEQUENCE</scope>
</reference>
<dbReference type="Proteomes" id="UP000265120">
    <property type="component" value="Chromosome 19"/>
</dbReference>
<dbReference type="Ensembl" id="ENSCSET00000022285.1">
    <property type="protein sequence ID" value="ENSCSEP00000022006.1"/>
    <property type="gene ID" value="ENSCSEG00000014026.1"/>
</dbReference>
<sequence>MSKGFSKKPTMAGSFSREARTLSSVTASFSAELLGDPVDWTGLLGSCNLRPTSSILRSRLVTWATMLYRVFENWMN</sequence>
<proteinExistence type="predicted"/>
<evidence type="ECO:0000313" key="1">
    <source>
        <dbReference type="Ensembl" id="ENSCSEP00000022006.1"/>
    </source>
</evidence>
<reference evidence="1" key="3">
    <citation type="submission" date="2025-09" db="UniProtKB">
        <authorList>
            <consortium name="Ensembl"/>
        </authorList>
    </citation>
    <scope>IDENTIFICATION</scope>
</reference>
<reference evidence="1" key="2">
    <citation type="submission" date="2025-08" db="UniProtKB">
        <authorList>
            <consortium name="Ensembl"/>
        </authorList>
    </citation>
    <scope>IDENTIFICATION</scope>
</reference>
<evidence type="ECO:0000313" key="2">
    <source>
        <dbReference type="Proteomes" id="UP000265120"/>
    </source>
</evidence>